<comment type="caution">
    <text evidence="1">The sequence shown here is derived from an EMBL/GenBank/DDBJ whole genome shotgun (WGS) entry which is preliminary data.</text>
</comment>
<dbReference type="Pfam" id="PF14063">
    <property type="entry name" value="DUF4254"/>
    <property type="match status" value="1"/>
</dbReference>
<organism evidence="1 2">
    <name type="scientific">Viridibacterium curvum</name>
    <dbReference type="NCBI Taxonomy" id="1101404"/>
    <lineage>
        <taxon>Bacteria</taxon>
        <taxon>Pseudomonadati</taxon>
        <taxon>Pseudomonadota</taxon>
        <taxon>Betaproteobacteria</taxon>
        <taxon>Rhodocyclales</taxon>
        <taxon>Rhodocyclaceae</taxon>
        <taxon>Viridibacterium</taxon>
    </lineage>
</organism>
<dbReference type="Proteomes" id="UP001500547">
    <property type="component" value="Unassembled WGS sequence"/>
</dbReference>
<keyword evidence="2" id="KW-1185">Reference proteome</keyword>
<gene>
    <name evidence="1" type="ORF">GCM10025770_25700</name>
</gene>
<proteinExistence type="predicted"/>
<dbReference type="InterPro" id="IPR025350">
    <property type="entry name" value="DUF4254"/>
</dbReference>
<name>A0ABP9QTY0_9RHOO</name>
<sequence>MSSLATSLRAADILAFHDQCVANRSWAKQSPAQFSDGLWQFVELNHRFNNLLWDEEDLARRKDVADSEIAANKRAIDGYNQKRNDAIERMDEVILSTLANVTPASDARLNSETAGSMIDRISIMALKIFHMGLQTQRSDASAEHIATCQAKVARLTEQRNDLASCLEALLADCAAGKAYYKVYRQFKMYNDPTLNPYLYGGAK</sequence>
<evidence type="ECO:0000313" key="2">
    <source>
        <dbReference type="Proteomes" id="UP001500547"/>
    </source>
</evidence>
<accession>A0ABP9QTY0</accession>
<protein>
    <submittedName>
        <fullName evidence="1">DUF4254 domain-containing protein</fullName>
    </submittedName>
</protein>
<dbReference type="EMBL" id="BAABLD010000008">
    <property type="protein sequence ID" value="GAA5167289.1"/>
    <property type="molecule type" value="Genomic_DNA"/>
</dbReference>
<dbReference type="RefSeq" id="WP_345533386.1">
    <property type="nucleotide sequence ID" value="NZ_BAABLD010000008.1"/>
</dbReference>
<reference evidence="2" key="1">
    <citation type="journal article" date="2019" name="Int. J. Syst. Evol. Microbiol.">
        <title>The Global Catalogue of Microorganisms (GCM) 10K type strain sequencing project: providing services to taxonomists for standard genome sequencing and annotation.</title>
        <authorList>
            <consortium name="The Broad Institute Genomics Platform"/>
            <consortium name="The Broad Institute Genome Sequencing Center for Infectious Disease"/>
            <person name="Wu L."/>
            <person name="Ma J."/>
        </authorList>
    </citation>
    <scope>NUCLEOTIDE SEQUENCE [LARGE SCALE GENOMIC DNA]</scope>
    <source>
        <strain evidence="2">JCM 18715</strain>
    </source>
</reference>
<evidence type="ECO:0000313" key="1">
    <source>
        <dbReference type="EMBL" id="GAA5167289.1"/>
    </source>
</evidence>